<dbReference type="EMBL" id="QICL01000001">
    <property type="protein sequence ID" value="PXV69191.1"/>
    <property type="molecule type" value="Genomic_DNA"/>
</dbReference>
<gene>
    <name evidence="2" type="ORF">CLV62_101460</name>
</gene>
<evidence type="ECO:0000256" key="1">
    <source>
        <dbReference type="SAM" id="SignalP"/>
    </source>
</evidence>
<protein>
    <recommendedName>
        <fullName evidence="4">DUF4251 domain-containing protein</fullName>
    </recommendedName>
</protein>
<dbReference type="Proteomes" id="UP000247973">
    <property type="component" value="Unassembled WGS sequence"/>
</dbReference>
<keyword evidence="1" id="KW-0732">Signal</keyword>
<feature type="chain" id="PRO_5015880290" description="DUF4251 domain-containing protein" evidence="1">
    <location>
        <begin position="20"/>
        <end position="176"/>
    </location>
</feature>
<keyword evidence="3" id="KW-1185">Reference proteome</keyword>
<evidence type="ECO:0000313" key="3">
    <source>
        <dbReference type="Proteomes" id="UP000247973"/>
    </source>
</evidence>
<accession>A0A2V3PWF9</accession>
<sequence length="176" mass="19931">MQKVLFVALFCLFGLSAFSQEKRQQTLTELLSSMKGNAYIAVEGYYVDNSSFMVTHSSDPMIEINTRYPVYEYKSQINLHADKAHAMTEVPVFTKQEMQGEGRRRILFLNKRQTTKRQLVINENTMFGVCIVGDQAQYSRTAGRVGDSASLPALRDYLFYQGSMPQIENAATSSLN</sequence>
<dbReference type="OrthoDB" id="9827797at2"/>
<organism evidence="2 3">
    <name type="scientific">Dysgonomonas alginatilytica</name>
    <dbReference type="NCBI Taxonomy" id="1605892"/>
    <lineage>
        <taxon>Bacteria</taxon>
        <taxon>Pseudomonadati</taxon>
        <taxon>Bacteroidota</taxon>
        <taxon>Bacteroidia</taxon>
        <taxon>Bacteroidales</taxon>
        <taxon>Dysgonomonadaceae</taxon>
        <taxon>Dysgonomonas</taxon>
    </lineage>
</organism>
<name>A0A2V3PWF9_9BACT</name>
<evidence type="ECO:0008006" key="4">
    <source>
        <dbReference type="Google" id="ProtNLM"/>
    </source>
</evidence>
<comment type="caution">
    <text evidence="2">The sequence shown here is derived from an EMBL/GenBank/DDBJ whole genome shotgun (WGS) entry which is preliminary data.</text>
</comment>
<reference evidence="2 3" key="1">
    <citation type="submission" date="2018-03" db="EMBL/GenBank/DDBJ databases">
        <title>Genomic Encyclopedia of Archaeal and Bacterial Type Strains, Phase II (KMG-II): from individual species to whole genera.</title>
        <authorList>
            <person name="Goeker M."/>
        </authorList>
    </citation>
    <scope>NUCLEOTIDE SEQUENCE [LARGE SCALE GENOMIC DNA]</scope>
    <source>
        <strain evidence="2 3">DSM 100214</strain>
    </source>
</reference>
<feature type="signal peptide" evidence="1">
    <location>
        <begin position="1"/>
        <end position="19"/>
    </location>
</feature>
<dbReference type="RefSeq" id="WP_110309143.1">
    <property type="nucleotide sequence ID" value="NZ_QICL01000001.1"/>
</dbReference>
<evidence type="ECO:0000313" key="2">
    <source>
        <dbReference type="EMBL" id="PXV69191.1"/>
    </source>
</evidence>
<dbReference type="AlphaFoldDB" id="A0A2V3PWF9"/>
<proteinExistence type="predicted"/>